<reference evidence="5" key="1">
    <citation type="journal article" date="2021" name="PeerJ">
        <title>Extensive microbial diversity within the chicken gut microbiome revealed by metagenomics and culture.</title>
        <authorList>
            <person name="Gilroy R."/>
            <person name="Ravi A."/>
            <person name="Getino M."/>
            <person name="Pursley I."/>
            <person name="Horton D.L."/>
            <person name="Alikhan N.F."/>
            <person name="Baker D."/>
            <person name="Gharbi K."/>
            <person name="Hall N."/>
            <person name="Watson M."/>
            <person name="Adriaenssens E.M."/>
            <person name="Foster-Nyarko E."/>
            <person name="Jarju S."/>
            <person name="Secka A."/>
            <person name="Antonio M."/>
            <person name="Oren A."/>
            <person name="Chaudhuri R.R."/>
            <person name="La Ragione R."/>
            <person name="Hildebrand F."/>
            <person name="Pallen M.J."/>
        </authorList>
    </citation>
    <scope>NUCLEOTIDE SEQUENCE</scope>
    <source>
        <strain evidence="5">ChiW4-1371</strain>
    </source>
</reference>
<evidence type="ECO:0000256" key="1">
    <source>
        <dbReference type="ARBA" id="ARBA00006611"/>
    </source>
</evidence>
<proteinExistence type="inferred from homology"/>
<comment type="caution">
    <text evidence="5">The sequence shown here is derived from an EMBL/GenBank/DDBJ whole genome shotgun (WGS) entry which is preliminary data.</text>
</comment>
<comment type="similarity">
    <text evidence="1">Belongs to the GSP E family.</text>
</comment>
<feature type="domain" description="Bacterial type II secretion system protein E" evidence="4">
    <location>
        <begin position="304"/>
        <end position="318"/>
    </location>
</feature>
<dbReference type="CDD" id="cd01129">
    <property type="entry name" value="PulE-GspE-like"/>
    <property type="match status" value="1"/>
</dbReference>
<sequence>MSVDFESVKSHYMKFPDKSDFVPVSEENGDLKFYYADDAGLQKAKFMSFSLSISPVYEYAEKRHILEILESFGGEVDDVASDDENGDLEDDANILTSSYDDAPVIRLVNQIIISAVKNGASDIHFEGRDGAFLIRIRVDGCLNTLKTYPKSVHDPILARIKVIGQLDVAETRRAQDGRINLKIGNRVIDIRVSTMPSINGEKAVLRILERSSDFTSLQQIGLDGELYERFRPYLDRPNGIILVTGPTGSGKTTTLYASLLAMNRDNKNVVTIEDPVEYHIDNVTQVQMNPAVNLTFAAAIKTFLRQDPDIILVGEIRDNETAEAAIQASLTGHLVLSTLHTNDSPTAIARLIEMEVEPFLISSSLAIVIGQRLVRKICPHCQEEVESDEYIKSTFKKAGIELNSYIKGKGCEHCFNTGYRGRIGIFEMLEITDSLRSLINKRASSYDIKEEARKEGFRTMFEYGAELVKKGITTPSEVLSVTKVD</sequence>
<dbReference type="Proteomes" id="UP000824176">
    <property type="component" value="Unassembled WGS sequence"/>
</dbReference>
<dbReference type="AlphaFoldDB" id="A0A9D2GQY7"/>
<evidence type="ECO:0000313" key="6">
    <source>
        <dbReference type="Proteomes" id="UP000824176"/>
    </source>
</evidence>
<dbReference type="GO" id="GO:0016887">
    <property type="term" value="F:ATP hydrolysis activity"/>
    <property type="evidence" value="ECO:0007669"/>
    <property type="project" value="TreeGrafter"/>
</dbReference>
<evidence type="ECO:0000259" key="4">
    <source>
        <dbReference type="PROSITE" id="PS00662"/>
    </source>
</evidence>
<evidence type="ECO:0000313" key="5">
    <source>
        <dbReference type="EMBL" id="HIZ88428.1"/>
    </source>
</evidence>
<organism evidence="5 6">
    <name type="scientific">Candidatus Mucispirillum faecigallinarum</name>
    <dbReference type="NCBI Taxonomy" id="2838699"/>
    <lineage>
        <taxon>Bacteria</taxon>
        <taxon>Pseudomonadati</taxon>
        <taxon>Deferribacterota</taxon>
        <taxon>Deferribacteres</taxon>
        <taxon>Deferribacterales</taxon>
        <taxon>Mucispirillaceae</taxon>
        <taxon>Mucispirillum</taxon>
    </lineage>
</organism>
<accession>A0A9D2GQY7</accession>
<dbReference type="SUPFAM" id="SSF52540">
    <property type="entry name" value="P-loop containing nucleoside triphosphate hydrolases"/>
    <property type="match status" value="1"/>
</dbReference>
<dbReference type="FunFam" id="3.40.50.300:FF:000398">
    <property type="entry name" value="Type IV pilus assembly ATPase PilB"/>
    <property type="match status" value="1"/>
</dbReference>
<dbReference type="InterPro" id="IPR001482">
    <property type="entry name" value="T2SS/T4SS_dom"/>
</dbReference>
<dbReference type="Gene3D" id="3.30.450.90">
    <property type="match status" value="1"/>
</dbReference>
<dbReference type="PROSITE" id="PS00662">
    <property type="entry name" value="T2SP_E"/>
    <property type="match status" value="1"/>
</dbReference>
<keyword evidence="3" id="KW-0067">ATP-binding</keyword>
<name>A0A9D2GQY7_9BACT</name>
<gene>
    <name evidence="5" type="ORF">H9804_00655</name>
</gene>
<dbReference type="GO" id="GO:0005886">
    <property type="term" value="C:plasma membrane"/>
    <property type="evidence" value="ECO:0007669"/>
    <property type="project" value="TreeGrafter"/>
</dbReference>
<protein>
    <submittedName>
        <fullName evidence="5">GspE/PulE family protein</fullName>
    </submittedName>
</protein>
<dbReference type="EMBL" id="DXAQ01000011">
    <property type="protein sequence ID" value="HIZ88428.1"/>
    <property type="molecule type" value="Genomic_DNA"/>
</dbReference>
<keyword evidence="2" id="KW-0547">Nucleotide-binding</keyword>
<dbReference type="PANTHER" id="PTHR30258">
    <property type="entry name" value="TYPE II SECRETION SYSTEM PROTEIN GSPE-RELATED"/>
    <property type="match status" value="1"/>
</dbReference>
<evidence type="ECO:0000256" key="3">
    <source>
        <dbReference type="ARBA" id="ARBA00022840"/>
    </source>
</evidence>
<dbReference type="Gene3D" id="3.40.50.300">
    <property type="entry name" value="P-loop containing nucleotide triphosphate hydrolases"/>
    <property type="match status" value="1"/>
</dbReference>
<dbReference type="PANTHER" id="PTHR30258:SF2">
    <property type="entry name" value="COMG OPERON PROTEIN 1"/>
    <property type="match status" value="1"/>
</dbReference>
<reference evidence="5" key="2">
    <citation type="submission" date="2021-04" db="EMBL/GenBank/DDBJ databases">
        <authorList>
            <person name="Gilroy R."/>
        </authorList>
    </citation>
    <scope>NUCLEOTIDE SEQUENCE</scope>
    <source>
        <strain evidence="5">ChiW4-1371</strain>
    </source>
</reference>
<dbReference type="GO" id="GO:0005524">
    <property type="term" value="F:ATP binding"/>
    <property type="evidence" value="ECO:0007669"/>
    <property type="project" value="UniProtKB-KW"/>
</dbReference>
<evidence type="ECO:0000256" key="2">
    <source>
        <dbReference type="ARBA" id="ARBA00022741"/>
    </source>
</evidence>
<dbReference type="Pfam" id="PF00437">
    <property type="entry name" value="T2SSE"/>
    <property type="match status" value="1"/>
</dbReference>
<dbReference type="InterPro" id="IPR027417">
    <property type="entry name" value="P-loop_NTPase"/>
</dbReference>